<name>A0A9J9LEB1_RHIWR</name>
<dbReference type="PANTHER" id="PTHR34610:SF3">
    <property type="entry name" value="SSL7007 PROTEIN"/>
    <property type="match status" value="1"/>
</dbReference>
<dbReference type="InterPro" id="IPR029060">
    <property type="entry name" value="PIN-like_dom_sf"/>
</dbReference>
<reference evidence="2 3" key="1">
    <citation type="journal article" date="2010" name="J. Bacteriol.">
        <title>Genome sequence of the dioxin-mineralizing bacterium Sphingomonas wittichii RW1.</title>
        <authorList>
            <person name="Miller T.R."/>
            <person name="Delcher A.L."/>
            <person name="Salzberg S.L."/>
            <person name="Saunders E."/>
            <person name="Detter J.C."/>
            <person name="Halden R.U."/>
        </authorList>
    </citation>
    <scope>NUCLEOTIDE SEQUENCE [LARGE SCALE GENOMIC DNA]</scope>
    <source>
        <strain evidence="3">DSM 6014 / CCUG 31198 / JCM 15750 / NBRC 105917 / EY 4224 / RW1</strain>
    </source>
</reference>
<proteinExistence type="predicted"/>
<evidence type="ECO:0000313" key="2">
    <source>
        <dbReference type="EMBL" id="ABQ68989.1"/>
    </source>
</evidence>
<sequence>MLGVVLDTSIVVAALRSRTGAANAILREVARQRLQPMVTTALFLEYEAVLKRPEQRLAHGLDESGVDRFLAALASACAPVEISFHWRPQLADADDEMVLEAAVNGRANAIVTHNIRDFAQVAGRFGIRVLKPGDLLLEMRS</sequence>
<dbReference type="InterPro" id="IPR002716">
    <property type="entry name" value="PIN_dom"/>
</dbReference>
<keyword evidence="3" id="KW-1185">Reference proteome</keyword>
<dbReference type="AlphaFoldDB" id="A0A9J9LEB1"/>
<dbReference type="SUPFAM" id="SSF88723">
    <property type="entry name" value="PIN domain-like"/>
    <property type="match status" value="1"/>
</dbReference>
<dbReference type="EMBL" id="CP000699">
    <property type="protein sequence ID" value="ABQ68989.1"/>
    <property type="molecule type" value="Genomic_DNA"/>
</dbReference>
<organism evidence="2 3">
    <name type="scientific">Rhizorhabdus wittichii (strain DSM 6014 / CCUG 31198 / JCM 15750 / NBRC 105917 / EY 4224 / RW1)</name>
    <name type="common">Sphingomonas wittichii</name>
    <dbReference type="NCBI Taxonomy" id="392499"/>
    <lineage>
        <taxon>Bacteria</taxon>
        <taxon>Pseudomonadati</taxon>
        <taxon>Pseudomonadota</taxon>
        <taxon>Alphaproteobacteria</taxon>
        <taxon>Sphingomonadales</taxon>
        <taxon>Sphingomonadaceae</taxon>
        <taxon>Rhizorhabdus</taxon>
    </lineage>
</organism>
<dbReference type="Proteomes" id="UP000001989">
    <property type="component" value="Chromosome"/>
</dbReference>
<dbReference type="Pfam" id="PF13470">
    <property type="entry name" value="PIN_3"/>
    <property type="match status" value="1"/>
</dbReference>
<gene>
    <name evidence="2" type="ordered locus">Swit_2631</name>
</gene>
<dbReference type="OrthoDB" id="5243920at2"/>
<dbReference type="Gene3D" id="3.40.50.1010">
    <property type="entry name" value="5'-nuclease"/>
    <property type="match status" value="1"/>
</dbReference>
<dbReference type="KEGG" id="swi:Swit_2631"/>
<accession>A0A9J9LEB1</accession>
<dbReference type="NCBIfam" id="TIGR00305">
    <property type="entry name" value="putative toxin-antitoxin system toxin component, PIN family"/>
    <property type="match status" value="1"/>
</dbReference>
<dbReference type="InterPro" id="IPR002850">
    <property type="entry name" value="PIN_toxin-like"/>
</dbReference>
<evidence type="ECO:0000259" key="1">
    <source>
        <dbReference type="Pfam" id="PF13470"/>
    </source>
</evidence>
<dbReference type="PANTHER" id="PTHR34610">
    <property type="entry name" value="SSL7007 PROTEIN"/>
    <property type="match status" value="1"/>
</dbReference>
<evidence type="ECO:0000313" key="3">
    <source>
        <dbReference type="Proteomes" id="UP000001989"/>
    </source>
</evidence>
<feature type="domain" description="PIN" evidence="1">
    <location>
        <begin position="4"/>
        <end position="116"/>
    </location>
</feature>
<protein>
    <submittedName>
        <fullName evidence="2">PilT protein domain protein</fullName>
    </submittedName>
</protein>